<name>A0A7V5LTF4_UNCW3</name>
<gene>
    <name evidence="3" type="ORF">ENL43_02660</name>
</gene>
<evidence type="ECO:0000259" key="2">
    <source>
        <dbReference type="PROSITE" id="PS50263"/>
    </source>
</evidence>
<protein>
    <recommendedName>
        <fullName evidence="2">CN hydrolase domain-containing protein</fullName>
    </recommendedName>
</protein>
<dbReference type="Gene3D" id="3.60.110.10">
    <property type="entry name" value="Carbon-nitrogen hydrolase"/>
    <property type="match status" value="1"/>
</dbReference>
<evidence type="ECO:0000256" key="1">
    <source>
        <dbReference type="ARBA" id="ARBA00022801"/>
    </source>
</evidence>
<evidence type="ECO:0000313" key="3">
    <source>
        <dbReference type="EMBL" id="HHF53250.1"/>
    </source>
</evidence>
<dbReference type="AlphaFoldDB" id="A0A7V5LTF4"/>
<comment type="caution">
    <text evidence="3">The sequence shown here is derived from an EMBL/GenBank/DDBJ whole genome shotgun (WGS) entry which is preliminary data.</text>
</comment>
<dbReference type="GO" id="GO:0016811">
    <property type="term" value="F:hydrolase activity, acting on carbon-nitrogen (but not peptide) bonds, in linear amides"/>
    <property type="evidence" value="ECO:0007669"/>
    <property type="project" value="TreeGrafter"/>
</dbReference>
<dbReference type="PANTHER" id="PTHR43674:SF2">
    <property type="entry name" value="BETA-UREIDOPROPIONASE"/>
    <property type="match status" value="1"/>
</dbReference>
<dbReference type="Pfam" id="PF00795">
    <property type="entry name" value="CN_hydrolase"/>
    <property type="match status" value="1"/>
</dbReference>
<proteinExistence type="predicted"/>
<dbReference type="Proteomes" id="UP000886050">
    <property type="component" value="Unassembled WGS sequence"/>
</dbReference>
<dbReference type="InterPro" id="IPR003010">
    <property type="entry name" value="C-N_Hydrolase"/>
</dbReference>
<dbReference type="PROSITE" id="PS50263">
    <property type="entry name" value="CN_HYDROLASE"/>
    <property type="match status" value="1"/>
</dbReference>
<keyword evidence="1" id="KW-0378">Hydrolase</keyword>
<dbReference type="EMBL" id="DRTX01000140">
    <property type="protein sequence ID" value="HHF53250.1"/>
    <property type="molecule type" value="Genomic_DNA"/>
</dbReference>
<dbReference type="PANTHER" id="PTHR43674">
    <property type="entry name" value="NITRILASE C965.09-RELATED"/>
    <property type="match status" value="1"/>
</dbReference>
<sequence length="236" mass="26807">MLVLPELATTGYFFVNKEEIKDLAEEAGNGVSFKHFKRIARKKNSLIIYGFAERENQIYYNSQAAIFPDGSYVIYRKTHLFYKEKMVYQPGNTGPVIIDFKGAKIGLMICFDWFFPEFSRILALKGAQILAHSANLVLPGMAQKGMVVRSMENRIFSITANRIGEENSSEGEKLLFTGMSQIVNPSGEVLTSSEKDIEELKIVEIEPKEADNKNITALNNIFTDRRIDIYKDILEK</sequence>
<accession>A0A7V5LTF4</accession>
<organism evidence="3">
    <name type="scientific">candidate division WOR-3 bacterium</name>
    <dbReference type="NCBI Taxonomy" id="2052148"/>
    <lineage>
        <taxon>Bacteria</taxon>
        <taxon>Bacteria division WOR-3</taxon>
    </lineage>
</organism>
<reference evidence="3" key="1">
    <citation type="journal article" date="2020" name="mSystems">
        <title>Genome- and Community-Level Interaction Insights into Carbon Utilization and Element Cycling Functions of Hydrothermarchaeota in Hydrothermal Sediment.</title>
        <authorList>
            <person name="Zhou Z."/>
            <person name="Liu Y."/>
            <person name="Xu W."/>
            <person name="Pan J."/>
            <person name="Luo Z.H."/>
            <person name="Li M."/>
        </authorList>
    </citation>
    <scope>NUCLEOTIDE SEQUENCE [LARGE SCALE GENOMIC DNA]</scope>
    <source>
        <strain evidence="3">HyVt-96</strain>
    </source>
</reference>
<dbReference type="InterPro" id="IPR036526">
    <property type="entry name" value="C-N_Hydrolase_sf"/>
</dbReference>
<dbReference type="InterPro" id="IPR050345">
    <property type="entry name" value="Aliph_Amidase/BUP"/>
</dbReference>
<dbReference type="SUPFAM" id="SSF56317">
    <property type="entry name" value="Carbon-nitrogen hydrolase"/>
    <property type="match status" value="1"/>
</dbReference>
<feature type="domain" description="CN hydrolase" evidence="2">
    <location>
        <begin position="1"/>
        <end position="207"/>
    </location>
</feature>